<evidence type="ECO:0000256" key="13">
    <source>
        <dbReference type="ARBA" id="ARBA00031434"/>
    </source>
</evidence>
<keyword evidence="12 20" id="KW-0472">Membrane</keyword>
<evidence type="ECO:0000256" key="5">
    <source>
        <dbReference type="ARBA" id="ARBA00022553"/>
    </source>
</evidence>
<dbReference type="PANTHER" id="PTHR13036">
    <property type="entry name" value="BETA1,4 MANNOSYLTRANSFERASE"/>
    <property type="match status" value="1"/>
</dbReference>
<dbReference type="PANTHER" id="PTHR13036:SF0">
    <property type="entry name" value="CHITOBIOSYLDIPHOSPHODOLICHOL BETA-MANNOSYLTRANSFERASE"/>
    <property type="match status" value="1"/>
</dbReference>
<evidence type="ECO:0000256" key="17">
    <source>
        <dbReference type="ARBA" id="ARBA00056362"/>
    </source>
</evidence>
<feature type="transmembrane region" description="Helical" evidence="20">
    <location>
        <begin position="6"/>
        <end position="27"/>
    </location>
</feature>
<feature type="transmembrane region" description="Helical" evidence="20">
    <location>
        <begin position="39"/>
        <end position="59"/>
    </location>
</feature>
<evidence type="ECO:0000256" key="4">
    <source>
        <dbReference type="ARBA" id="ARBA00015841"/>
    </source>
</evidence>
<dbReference type="FunFam" id="3.40.50.2000:FF:000096">
    <property type="entry name" value="ALG1, chitobiosyldiphosphodolichol beta-mannosyltransferase"/>
    <property type="match status" value="1"/>
</dbReference>
<evidence type="ECO:0000256" key="10">
    <source>
        <dbReference type="ARBA" id="ARBA00022968"/>
    </source>
</evidence>
<dbReference type="GO" id="GO:0004578">
    <property type="term" value="F:chitobiosyldiphosphodolichol beta-mannosyltransferase activity"/>
    <property type="evidence" value="ECO:0007669"/>
    <property type="project" value="UniProtKB-EC"/>
</dbReference>
<evidence type="ECO:0000256" key="14">
    <source>
        <dbReference type="ARBA" id="ARBA00031566"/>
    </source>
</evidence>
<feature type="domain" description="Glycosyl transferase family 1" evidence="21">
    <location>
        <begin position="338"/>
        <end position="487"/>
    </location>
</feature>
<dbReference type="InterPro" id="IPR026051">
    <property type="entry name" value="ALG1-like"/>
</dbReference>
<dbReference type="SUPFAM" id="SSF53756">
    <property type="entry name" value="UDP-Glycosyltransferase/glycogen phosphorylase"/>
    <property type="match status" value="1"/>
</dbReference>
<dbReference type="Ensembl" id="ENSCCRT00010056619.1">
    <property type="protein sequence ID" value="ENSCCRP00010051647.1"/>
    <property type="gene ID" value="ENSCCRG00010021851.1"/>
</dbReference>
<evidence type="ECO:0000256" key="20">
    <source>
        <dbReference type="SAM" id="Phobius"/>
    </source>
</evidence>
<organism evidence="22 24">
    <name type="scientific">Cyprinus carpio</name>
    <name type="common">Common carp</name>
    <dbReference type="NCBI Taxonomy" id="7962"/>
    <lineage>
        <taxon>Eukaryota</taxon>
        <taxon>Metazoa</taxon>
        <taxon>Chordata</taxon>
        <taxon>Craniata</taxon>
        <taxon>Vertebrata</taxon>
        <taxon>Euteleostomi</taxon>
        <taxon>Actinopterygii</taxon>
        <taxon>Neopterygii</taxon>
        <taxon>Teleostei</taxon>
        <taxon>Ostariophysi</taxon>
        <taxon>Cypriniformes</taxon>
        <taxon>Cyprinidae</taxon>
        <taxon>Cyprininae</taxon>
        <taxon>Cyprinus</taxon>
    </lineage>
</organism>
<keyword evidence="6" id="KW-0328">Glycosyltransferase</keyword>
<evidence type="ECO:0000256" key="11">
    <source>
        <dbReference type="ARBA" id="ARBA00022989"/>
    </source>
</evidence>
<evidence type="ECO:0000256" key="6">
    <source>
        <dbReference type="ARBA" id="ARBA00022676"/>
    </source>
</evidence>
<keyword evidence="10" id="KW-0735">Signal-anchor</keyword>
<evidence type="ECO:0000256" key="18">
    <source>
        <dbReference type="ARBA" id="ARBA00061237"/>
    </source>
</evidence>
<evidence type="ECO:0000256" key="12">
    <source>
        <dbReference type="ARBA" id="ARBA00023136"/>
    </source>
</evidence>
<evidence type="ECO:0000256" key="8">
    <source>
        <dbReference type="ARBA" id="ARBA00022692"/>
    </source>
</evidence>
<evidence type="ECO:0000256" key="7">
    <source>
        <dbReference type="ARBA" id="ARBA00022679"/>
    </source>
</evidence>
<dbReference type="Proteomes" id="UP000694700">
    <property type="component" value="Unplaced"/>
</dbReference>
<evidence type="ECO:0000256" key="2">
    <source>
        <dbReference type="ARBA" id="ARBA00004922"/>
    </source>
</evidence>
<evidence type="ECO:0000256" key="3">
    <source>
        <dbReference type="ARBA" id="ARBA00012611"/>
    </source>
</evidence>
<dbReference type="InterPro" id="IPR001296">
    <property type="entry name" value="Glyco_trans_1"/>
</dbReference>
<comment type="subcellular location">
    <subcellularLocation>
        <location evidence="1">Endoplasmic reticulum membrane</location>
        <topology evidence="1">Single-pass membrane protein</topology>
    </subcellularLocation>
</comment>
<evidence type="ECO:0000256" key="15">
    <source>
        <dbReference type="ARBA" id="ARBA00033088"/>
    </source>
</evidence>
<comment type="pathway">
    <text evidence="2">Protein modification; protein glycosylation.</text>
</comment>
<evidence type="ECO:0000256" key="16">
    <source>
        <dbReference type="ARBA" id="ARBA00045071"/>
    </source>
</evidence>
<dbReference type="Ensembl" id="ENSCCRT00015017396.1">
    <property type="protein sequence ID" value="ENSCCRP00015016796.1"/>
    <property type="gene ID" value="ENSCCRG00015007406.1"/>
</dbReference>
<evidence type="ECO:0000313" key="24">
    <source>
        <dbReference type="Proteomes" id="UP000694700"/>
    </source>
</evidence>
<evidence type="ECO:0000256" key="9">
    <source>
        <dbReference type="ARBA" id="ARBA00022824"/>
    </source>
</evidence>
<keyword evidence="5" id="KW-0597">Phosphoprotein</keyword>
<keyword evidence="23" id="KW-1185">Reference proteome</keyword>
<dbReference type="GO" id="GO:0005789">
    <property type="term" value="C:endoplasmic reticulum membrane"/>
    <property type="evidence" value="ECO:0007669"/>
    <property type="project" value="UniProtKB-SubCell"/>
</dbReference>
<dbReference type="CDD" id="cd03816">
    <property type="entry name" value="GT33_ALG1-like"/>
    <property type="match status" value="1"/>
</dbReference>
<comment type="function">
    <text evidence="17">Mannosyltransferase that operates in the biosynthetic pathway of dolichol-linked oligosaccharides, the glycan precursors employed in protein asparagine (N)-glycosylation. The assembly of dolichol-linked oligosaccharides begins on the cytosolic side of the endoplasmic reticulum membrane and finishes in its lumen. The sequential addition of sugars to dolichol pyrophosphate produces dolichol-linked oligosaccharides containing fourteen sugars, including two GlcNAcs, nine mannoses and three glucoses. Once assembled, the oligosaccharide is transferred from the lipid to nascent proteins by oligosaccharyltransferases. Catalyzes, on the cytoplasmic face of the endoplasmic reticulum, the addition of the first mannose residues to the dolichol-linked oligosaccharide chain, to produce Man1GlcNAc(2)-PP-dolichol core oligosaccharide. Man1GlcNAc(2)-PP-dolichol is a substrate for ALG2, the following enzyme in the biosynthetic pathway.</text>
</comment>
<dbReference type="FunFam" id="3.40.50.2000:FF:000109">
    <property type="entry name" value="Chitobiosyldiphosphodolichol beta-mannosyltransferase"/>
    <property type="match status" value="1"/>
</dbReference>
<dbReference type="Gene3D" id="3.40.50.2000">
    <property type="entry name" value="Glycogen Phosphorylase B"/>
    <property type="match status" value="1"/>
</dbReference>
<dbReference type="EC" id="2.4.1.142" evidence="3"/>
<reference evidence="22" key="1">
    <citation type="submission" date="2025-05" db="UniProtKB">
        <authorList>
            <consortium name="Ensembl"/>
        </authorList>
    </citation>
    <scope>IDENTIFICATION</scope>
</reference>
<dbReference type="Pfam" id="PF00534">
    <property type="entry name" value="Glycos_transf_1"/>
    <property type="match status" value="1"/>
</dbReference>
<sequence length="527" mass="59723">MFLKNTDVVIIMCIMYSPVVRVSLNFLPYIQPRQNQENTMADANAAVAVVTVSLVLLGLLSGLSLSWALLPVAVVVLIFVLASGLKGRDELAHLNVCVLVLGDIGRSPRMQYHALSLSRHGYNVTLIGFLGTKPHQDIIEDDRIDILPISELKGLTVGPKIFRYASKVIFQTFQLFYVLMKIEDQGYILMQNPPGLPAIAVTWVASRFRGTQFIIDWHNYGYTIMALTHGQNHFIVKIAKWYEKLFGCFSDHNLCVTNAMREDLRKNWNIEATTLYDKPPPIFRETPLKLQHELFIKMGSTYLPFRPSPDVTKEYMELTAFTERNTQTGAVTRSSGRPALLISSTSWTEDEDFSILLQALEEYEKFVEAGDKLPSLVCVITGKGPQKEYYKKLIDSKELQHIKICTPWLEAEDYPVLLGSADLGVCLHKSSSGLDLPMKVVDMFGCCLPVCAIHFQCLHELVKHEENGLIFKDSKELSEQLKLLFSDFPSDQGKLGIFRKNLRESGQCRWDENWDQNVLPLIKEHCD</sequence>
<proteinExistence type="inferred from homology"/>
<feature type="transmembrane region" description="Helical" evidence="20">
    <location>
        <begin position="65"/>
        <end position="85"/>
    </location>
</feature>
<keyword evidence="11 20" id="KW-1133">Transmembrane helix</keyword>
<keyword evidence="7" id="KW-0808">Transferase</keyword>
<dbReference type="Proteomes" id="UP000694427">
    <property type="component" value="Unplaced"/>
</dbReference>
<evidence type="ECO:0000259" key="21">
    <source>
        <dbReference type="Pfam" id="PF00534"/>
    </source>
</evidence>
<comment type="catalytic activity">
    <reaction evidence="16">
        <text>an N,N'-diacetylchitobiosyl-diphospho-di-trans,poly-cis-dolichol + GDP-alpha-D-mannose = a beta-D-Man-(1-&gt;4)-beta-D-GlcNAc-(1-&gt;4)-alpha-D-GlcNAc-diphospho-di-trans,poly-cis-dolichol + GDP + H(+)</text>
        <dbReference type="Rhea" id="RHEA:13865"/>
        <dbReference type="Rhea" id="RHEA-COMP:19510"/>
        <dbReference type="Rhea" id="RHEA-COMP:19511"/>
        <dbReference type="ChEBI" id="CHEBI:15378"/>
        <dbReference type="ChEBI" id="CHEBI:57269"/>
        <dbReference type="ChEBI" id="CHEBI:57527"/>
        <dbReference type="ChEBI" id="CHEBI:58189"/>
        <dbReference type="ChEBI" id="CHEBI:58472"/>
        <dbReference type="EC" id="2.4.1.142"/>
    </reaction>
    <physiologicalReaction direction="left-to-right" evidence="16">
        <dbReference type="Rhea" id="RHEA:13866"/>
    </physiologicalReaction>
</comment>
<protein>
    <recommendedName>
        <fullName evidence="4">Chitobiosyldiphosphodolichol beta-mannosyltransferase</fullName>
        <ecNumber evidence="3">2.4.1.142</ecNumber>
    </recommendedName>
    <alternativeName>
        <fullName evidence="19">Asparagine-linked glycosylation protein 1 homolog</fullName>
    </alternativeName>
    <alternativeName>
        <fullName evidence="14">Beta-1,4-mannosyltransferase</fullName>
    </alternativeName>
    <alternativeName>
        <fullName evidence="15">GDP-Man:GlcNAc2-PP-dolichol mannosyltransferase</fullName>
    </alternativeName>
    <alternativeName>
        <fullName evidence="13">GDP-mannose-dolichol diphosphochitobiose mannosyltransferase</fullName>
    </alternativeName>
</protein>
<name>A0A8C1YMI6_CYPCA</name>
<evidence type="ECO:0000256" key="1">
    <source>
        <dbReference type="ARBA" id="ARBA00004389"/>
    </source>
</evidence>
<evidence type="ECO:0000313" key="23">
    <source>
        <dbReference type="Proteomes" id="UP000694427"/>
    </source>
</evidence>
<keyword evidence="8 20" id="KW-0812">Transmembrane</keyword>
<evidence type="ECO:0000313" key="22">
    <source>
        <dbReference type="Ensembl" id="ENSCCRP00015016796.1"/>
    </source>
</evidence>
<comment type="similarity">
    <text evidence="18">Belongs to the glycosyltransferase group 1 family. Glycosyltransferase 33 subfamily.</text>
</comment>
<dbReference type="AlphaFoldDB" id="A0A8C1YMI6"/>
<evidence type="ECO:0000256" key="19">
    <source>
        <dbReference type="ARBA" id="ARBA00082785"/>
    </source>
</evidence>
<keyword evidence="9" id="KW-0256">Endoplasmic reticulum</keyword>
<accession>A0A8C1YMI6</accession>